<evidence type="ECO:0000256" key="9">
    <source>
        <dbReference type="SAM" id="MobiDB-lite"/>
    </source>
</evidence>
<dbReference type="GO" id="GO:0006915">
    <property type="term" value="P:apoptotic process"/>
    <property type="evidence" value="ECO:0007669"/>
    <property type="project" value="UniProtKB-KW"/>
</dbReference>
<sequence length="103" mass="11557">MTKNGTVESEEASTLTVDDISDDDIDLDNTEVDEYFFLQPLPTKKRRALLRASGVKKIDVEEKHELRAIRLSREDCGCDCRVFCDPETCTCSLAGIKCQKLVA</sequence>
<dbReference type="InterPro" id="IPR031972">
    <property type="entry name" value="CSRNP_N"/>
</dbReference>
<evidence type="ECO:0000256" key="4">
    <source>
        <dbReference type="ARBA" id="ARBA00023015"/>
    </source>
</evidence>
<gene>
    <name evidence="11" type="ORF">J1605_005211</name>
</gene>
<evidence type="ECO:0000256" key="1">
    <source>
        <dbReference type="ARBA" id="ARBA00004123"/>
    </source>
</evidence>
<keyword evidence="6" id="KW-0010">Activator</keyword>
<dbReference type="EMBL" id="JAIQCJ010001602">
    <property type="protein sequence ID" value="KAJ8788480.1"/>
    <property type="molecule type" value="Genomic_DNA"/>
</dbReference>
<protein>
    <recommendedName>
        <fullName evidence="10">Cysteine/serine-rich nuclear protein N-terminal domain-containing protein</fullName>
    </recommendedName>
</protein>
<evidence type="ECO:0000259" key="10">
    <source>
        <dbReference type="Pfam" id="PF16019"/>
    </source>
</evidence>
<reference evidence="11 12" key="1">
    <citation type="submission" date="2022-11" db="EMBL/GenBank/DDBJ databases">
        <title>Whole genome sequence of Eschrichtius robustus ER-17-0199.</title>
        <authorList>
            <person name="Bruniche-Olsen A."/>
            <person name="Black A.N."/>
            <person name="Fields C.J."/>
            <person name="Walden K."/>
            <person name="Dewoody J.A."/>
        </authorList>
    </citation>
    <scope>NUCLEOTIDE SEQUENCE [LARGE SCALE GENOMIC DNA]</scope>
    <source>
        <strain evidence="11">ER-17-0199</strain>
        <tissue evidence="11">Blubber</tissue>
    </source>
</reference>
<dbReference type="Pfam" id="PF16019">
    <property type="entry name" value="CSRNP_N"/>
    <property type="match status" value="1"/>
</dbReference>
<dbReference type="AlphaFoldDB" id="A0AB34HC47"/>
<dbReference type="InterPro" id="IPR023260">
    <property type="entry name" value="Cys/Ser-rich_nuc_prot"/>
</dbReference>
<evidence type="ECO:0000256" key="7">
    <source>
        <dbReference type="ARBA" id="ARBA00023163"/>
    </source>
</evidence>
<keyword evidence="7" id="KW-0804">Transcription</keyword>
<proteinExistence type="inferred from homology"/>
<name>A0AB34HC47_ESCRO</name>
<evidence type="ECO:0000256" key="5">
    <source>
        <dbReference type="ARBA" id="ARBA00023125"/>
    </source>
</evidence>
<dbReference type="PANTHER" id="PTHR13580">
    <property type="entry name" value="TGF-BETA INDUCED APOPTOSIS PROTEIN"/>
    <property type="match status" value="1"/>
</dbReference>
<dbReference type="Proteomes" id="UP001159641">
    <property type="component" value="Unassembled WGS sequence"/>
</dbReference>
<evidence type="ECO:0000313" key="11">
    <source>
        <dbReference type="EMBL" id="KAJ8788480.1"/>
    </source>
</evidence>
<comment type="similarity">
    <text evidence="2">Belongs to the AXUD1 family.</text>
</comment>
<evidence type="ECO:0000256" key="2">
    <source>
        <dbReference type="ARBA" id="ARBA00008548"/>
    </source>
</evidence>
<evidence type="ECO:0000256" key="8">
    <source>
        <dbReference type="ARBA" id="ARBA00023242"/>
    </source>
</evidence>
<comment type="subcellular location">
    <subcellularLocation>
        <location evidence="1">Nucleus</location>
    </subcellularLocation>
</comment>
<comment type="caution">
    <text evidence="11">The sequence shown here is derived from an EMBL/GenBank/DDBJ whole genome shotgun (WGS) entry which is preliminary data.</text>
</comment>
<keyword evidence="5" id="KW-0238">DNA-binding</keyword>
<dbReference type="GO" id="GO:0005634">
    <property type="term" value="C:nucleus"/>
    <property type="evidence" value="ECO:0007669"/>
    <property type="project" value="UniProtKB-SubCell"/>
</dbReference>
<keyword evidence="4" id="KW-0805">Transcription regulation</keyword>
<dbReference type="PRINTS" id="PR02031">
    <property type="entry name" value="CYSSERRICHNP"/>
</dbReference>
<feature type="domain" description="Cysteine/serine-rich nuclear protein N-terminal" evidence="10">
    <location>
        <begin position="2"/>
        <end position="99"/>
    </location>
</feature>
<accession>A0AB34HC47</accession>
<dbReference type="PANTHER" id="PTHR13580:SF13">
    <property type="entry name" value="CYSTEINE_SERINE-RICH NUCLEAR PROTEIN 3"/>
    <property type="match status" value="1"/>
</dbReference>
<evidence type="ECO:0000256" key="6">
    <source>
        <dbReference type="ARBA" id="ARBA00023159"/>
    </source>
</evidence>
<feature type="region of interest" description="Disordered" evidence="9">
    <location>
        <begin position="1"/>
        <end position="23"/>
    </location>
</feature>
<dbReference type="GO" id="GO:0043565">
    <property type="term" value="F:sequence-specific DNA binding"/>
    <property type="evidence" value="ECO:0007669"/>
    <property type="project" value="TreeGrafter"/>
</dbReference>
<organism evidence="11 12">
    <name type="scientific">Eschrichtius robustus</name>
    <name type="common">California gray whale</name>
    <name type="synonym">Eschrichtius gibbosus</name>
    <dbReference type="NCBI Taxonomy" id="9764"/>
    <lineage>
        <taxon>Eukaryota</taxon>
        <taxon>Metazoa</taxon>
        <taxon>Chordata</taxon>
        <taxon>Craniata</taxon>
        <taxon>Vertebrata</taxon>
        <taxon>Euteleostomi</taxon>
        <taxon>Mammalia</taxon>
        <taxon>Eutheria</taxon>
        <taxon>Laurasiatheria</taxon>
        <taxon>Artiodactyla</taxon>
        <taxon>Whippomorpha</taxon>
        <taxon>Cetacea</taxon>
        <taxon>Mysticeti</taxon>
        <taxon>Eschrichtiidae</taxon>
        <taxon>Eschrichtius</taxon>
    </lineage>
</organism>
<dbReference type="GO" id="GO:0000981">
    <property type="term" value="F:DNA-binding transcription factor activity, RNA polymerase II-specific"/>
    <property type="evidence" value="ECO:0007669"/>
    <property type="project" value="TreeGrafter"/>
</dbReference>
<keyword evidence="8" id="KW-0539">Nucleus</keyword>
<keyword evidence="12" id="KW-1185">Reference proteome</keyword>
<evidence type="ECO:0000256" key="3">
    <source>
        <dbReference type="ARBA" id="ARBA00022703"/>
    </source>
</evidence>
<evidence type="ECO:0000313" key="12">
    <source>
        <dbReference type="Proteomes" id="UP001159641"/>
    </source>
</evidence>
<keyword evidence="3" id="KW-0053">Apoptosis</keyword>